<reference evidence="2 3" key="3">
    <citation type="journal article" date="2013" name="Rice">
        <title>Improvement of the Oryza sativa Nipponbare reference genome using next generation sequence and optical map data.</title>
        <authorList>
            <person name="Kawahara Y."/>
            <person name="de la Bastide M."/>
            <person name="Hamilton J.P."/>
            <person name="Kanamori H."/>
            <person name="McCombie W.R."/>
            <person name="Ouyang S."/>
            <person name="Schwartz D.C."/>
            <person name="Tanaka T."/>
            <person name="Wu J."/>
            <person name="Zhou S."/>
            <person name="Childs K.L."/>
            <person name="Davidson R.M."/>
            <person name="Lin H."/>
            <person name="Quesada-Ocampo L."/>
            <person name="Vaillancourt B."/>
            <person name="Sakai H."/>
            <person name="Lee S.S."/>
            <person name="Kim J."/>
            <person name="Numa H."/>
            <person name="Itoh T."/>
            <person name="Buell C.R."/>
            <person name="Matsumoto T."/>
        </authorList>
    </citation>
    <scope>NUCLEOTIDE SEQUENCE [LARGE SCALE GENOMIC DNA]</scope>
    <source>
        <strain evidence="3">cv. Nipponbare</strain>
    </source>
</reference>
<dbReference type="Proteomes" id="UP000059680">
    <property type="component" value="Chromosome 11"/>
</dbReference>
<reference evidence="3" key="1">
    <citation type="journal article" date="2005" name="Nature">
        <title>The map-based sequence of the rice genome.</title>
        <authorList>
            <consortium name="International rice genome sequencing project (IRGSP)"/>
            <person name="Matsumoto T."/>
            <person name="Wu J."/>
            <person name="Kanamori H."/>
            <person name="Katayose Y."/>
            <person name="Fujisawa M."/>
            <person name="Namiki N."/>
            <person name="Mizuno H."/>
            <person name="Yamamoto K."/>
            <person name="Antonio B.A."/>
            <person name="Baba T."/>
            <person name="Sakata K."/>
            <person name="Nagamura Y."/>
            <person name="Aoki H."/>
            <person name="Arikawa K."/>
            <person name="Arita K."/>
            <person name="Bito T."/>
            <person name="Chiden Y."/>
            <person name="Fujitsuka N."/>
            <person name="Fukunaka R."/>
            <person name="Hamada M."/>
            <person name="Harada C."/>
            <person name="Hayashi A."/>
            <person name="Hijishita S."/>
            <person name="Honda M."/>
            <person name="Hosokawa S."/>
            <person name="Ichikawa Y."/>
            <person name="Idonuma A."/>
            <person name="Iijima M."/>
            <person name="Ikeda M."/>
            <person name="Ikeno M."/>
            <person name="Ito K."/>
            <person name="Ito S."/>
            <person name="Ito T."/>
            <person name="Ito Y."/>
            <person name="Ito Y."/>
            <person name="Iwabuchi A."/>
            <person name="Kamiya K."/>
            <person name="Karasawa W."/>
            <person name="Kurita K."/>
            <person name="Katagiri S."/>
            <person name="Kikuta A."/>
            <person name="Kobayashi H."/>
            <person name="Kobayashi N."/>
            <person name="Machita K."/>
            <person name="Maehara T."/>
            <person name="Masukawa M."/>
            <person name="Mizubayashi T."/>
            <person name="Mukai Y."/>
            <person name="Nagasaki H."/>
            <person name="Nagata Y."/>
            <person name="Naito S."/>
            <person name="Nakashima M."/>
            <person name="Nakama Y."/>
            <person name="Nakamichi Y."/>
            <person name="Nakamura M."/>
            <person name="Meguro A."/>
            <person name="Negishi M."/>
            <person name="Ohta I."/>
            <person name="Ohta T."/>
            <person name="Okamoto M."/>
            <person name="Ono N."/>
            <person name="Saji S."/>
            <person name="Sakaguchi M."/>
            <person name="Sakai K."/>
            <person name="Shibata M."/>
            <person name="Shimokawa T."/>
            <person name="Song J."/>
            <person name="Takazaki Y."/>
            <person name="Terasawa K."/>
            <person name="Tsugane M."/>
            <person name="Tsuji K."/>
            <person name="Ueda S."/>
            <person name="Waki K."/>
            <person name="Yamagata H."/>
            <person name="Yamamoto M."/>
            <person name="Yamamoto S."/>
            <person name="Yamane H."/>
            <person name="Yoshiki S."/>
            <person name="Yoshihara R."/>
            <person name="Yukawa K."/>
            <person name="Zhong H."/>
            <person name="Yano M."/>
            <person name="Yuan Q."/>
            <person name="Ouyang S."/>
            <person name="Liu J."/>
            <person name="Jones K.M."/>
            <person name="Gansberger K."/>
            <person name="Moffat K."/>
            <person name="Hill J."/>
            <person name="Bera J."/>
            <person name="Fadrosh D."/>
            <person name="Jin S."/>
            <person name="Johri S."/>
            <person name="Kim M."/>
            <person name="Overton L."/>
            <person name="Reardon M."/>
            <person name="Tsitrin T."/>
            <person name="Vuong H."/>
            <person name="Weaver B."/>
            <person name="Ciecko A."/>
            <person name="Tallon L."/>
            <person name="Jackson J."/>
            <person name="Pai G."/>
            <person name="Aken S.V."/>
            <person name="Utterback T."/>
            <person name="Reidmuller S."/>
            <person name="Feldblyum T."/>
            <person name="Hsiao J."/>
            <person name="Zismann V."/>
            <person name="Iobst S."/>
            <person name="de Vazeille A.R."/>
            <person name="Buell C.R."/>
            <person name="Ying K."/>
            <person name="Li Y."/>
            <person name="Lu T."/>
            <person name="Huang Y."/>
            <person name="Zhao Q."/>
            <person name="Feng Q."/>
            <person name="Zhang L."/>
            <person name="Zhu J."/>
            <person name="Weng Q."/>
            <person name="Mu J."/>
            <person name="Lu Y."/>
            <person name="Fan D."/>
            <person name="Liu Y."/>
            <person name="Guan J."/>
            <person name="Zhang Y."/>
            <person name="Yu S."/>
            <person name="Liu X."/>
            <person name="Zhang Y."/>
            <person name="Hong G."/>
            <person name="Han B."/>
            <person name="Choisne N."/>
            <person name="Demange N."/>
            <person name="Orjeda G."/>
            <person name="Samain S."/>
            <person name="Cattolico L."/>
            <person name="Pelletier E."/>
            <person name="Couloux A."/>
            <person name="Segurens B."/>
            <person name="Wincker P."/>
            <person name="D'Hont A."/>
            <person name="Scarpelli C."/>
            <person name="Weissenbach J."/>
            <person name="Salanoubat M."/>
            <person name="Quetier F."/>
            <person name="Yu Y."/>
            <person name="Kim H.R."/>
            <person name="Rambo T."/>
            <person name="Currie J."/>
            <person name="Collura K."/>
            <person name="Luo M."/>
            <person name="Yang T."/>
            <person name="Ammiraju J.S.S."/>
            <person name="Engler F."/>
            <person name="Soderlund C."/>
            <person name="Wing R.A."/>
            <person name="Palmer L.E."/>
            <person name="de la Bastide M."/>
            <person name="Spiegel L."/>
            <person name="Nascimento L."/>
            <person name="Zutavern T."/>
            <person name="O'Shaughnessy A."/>
            <person name="Dike S."/>
            <person name="Dedhia N."/>
            <person name="Preston R."/>
            <person name="Balija V."/>
            <person name="McCombie W.R."/>
            <person name="Chow T."/>
            <person name="Chen H."/>
            <person name="Chung M."/>
            <person name="Chen C."/>
            <person name="Shaw J."/>
            <person name="Wu H."/>
            <person name="Hsiao K."/>
            <person name="Chao Y."/>
            <person name="Chu M."/>
            <person name="Cheng C."/>
            <person name="Hour A."/>
            <person name="Lee P."/>
            <person name="Lin S."/>
            <person name="Lin Y."/>
            <person name="Liou J."/>
            <person name="Liu S."/>
            <person name="Hsing Y."/>
            <person name="Raghuvanshi S."/>
            <person name="Mohanty A."/>
            <person name="Bharti A.K."/>
            <person name="Gaur A."/>
            <person name="Gupta V."/>
            <person name="Kumar D."/>
            <person name="Ravi V."/>
            <person name="Vij S."/>
            <person name="Kapur A."/>
            <person name="Khurana P."/>
            <person name="Khurana P."/>
            <person name="Khurana J.P."/>
            <person name="Tyagi A.K."/>
            <person name="Gaikwad K."/>
            <person name="Singh A."/>
            <person name="Dalal V."/>
            <person name="Srivastava S."/>
            <person name="Dixit A."/>
            <person name="Pal A.K."/>
            <person name="Ghazi I.A."/>
            <person name="Yadav M."/>
            <person name="Pandit A."/>
            <person name="Bhargava A."/>
            <person name="Sureshbabu K."/>
            <person name="Batra K."/>
            <person name="Sharma T.R."/>
            <person name="Mohapatra T."/>
            <person name="Singh N.K."/>
            <person name="Messing J."/>
            <person name="Nelson A.B."/>
            <person name="Fuks G."/>
            <person name="Kavchok S."/>
            <person name="Keizer G."/>
            <person name="Linton E."/>
            <person name="Llaca V."/>
            <person name="Song R."/>
            <person name="Tanyolac B."/>
            <person name="Young S."/>
            <person name="Ho-Il K."/>
            <person name="Hahn J.H."/>
            <person name="Sangsakoo G."/>
            <person name="Vanavichit A."/>
            <person name="de Mattos Luiz.A.T."/>
            <person name="Zimmer P.D."/>
            <person name="Malone G."/>
            <person name="Dellagostin O."/>
            <person name="de Oliveira A.C."/>
            <person name="Bevan M."/>
            <person name="Bancroft I."/>
            <person name="Minx P."/>
            <person name="Cordum H."/>
            <person name="Wilson R."/>
            <person name="Cheng Z."/>
            <person name="Jin W."/>
            <person name="Jiang J."/>
            <person name="Leong S.A."/>
            <person name="Iwama H."/>
            <person name="Gojobori T."/>
            <person name="Itoh T."/>
            <person name="Niimura Y."/>
            <person name="Fujii Y."/>
            <person name="Habara T."/>
            <person name="Sakai H."/>
            <person name="Sato Y."/>
            <person name="Wilson G."/>
            <person name="Kumar K."/>
            <person name="McCouch S."/>
            <person name="Juretic N."/>
            <person name="Hoen D."/>
            <person name="Wright S."/>
            <person name="Bruskiewich R."/>
            <person name="Bureau T."/>
            <person name="Miyao A."/>
            <person name="Hirochika H."/>
            <person name="Nishikawa T."/>
            <person name="Kadowaki K."/>
            <person name="Sugiura M."/>
            <person name="Burr B."/>
            <person name="Sasaki T."/>
        </authorList>
    </citation>
    <scope>NUCLEOTIDE SEQUENCE [LARGE SCALE GENOMIC DNA]</scope>
    <source>
        <strain evidence="3">cv. Nipponbare</strain>
    </source>
</reference>
<dbReference type="EMBL" id="AP014967">
    <property type="protein sequence ID" value="BAT14052.1"/>
    <property type="molecule type" value="Genomic_DNA"/>
</dbReference>
<feature type="region of interest" description="Disordered" evidence="1">
    <location>
        <begin position="45"/>
        <end position="64"/>
    </location>
</feature>
<keyword evidence="3" id="KW-1185">Reference proteome</keyword>
<gene>
    <name evidence="2" type="ordered locus">Os11g0483301</name>
    <name evidence="2" type="ORF">OSNPB_110483301</name>
</gene>
<evidence type="ECO:0000256" key="1">
    <source>
        <dbReference type="SAM" id="MobiDB-lite"/>
    </source>
</evidence>
<organism evidence="2 3">
    <name type="scientific">Oryza sativa subsp. japonica</name>
    <name type="common">Rice</name>
    <dbReference type="NCBI Taxonomy" id="39947"/>
    <lineage>
        <taxon>Eukaryota</taxon>
        <taxon>Viridiplantae</taxon>
        <taxon>Streptophyta</taxon>
        <taxon>Embryophyta</taxon>
        <taxon>Tracheophyta</taxon>
        <taxon>Spermatophyta</taxon>
        <taxon>Magnoliopsida</taxon>
        <taxon>Liliopsida</taxon>
        <taxon>Poales</taxon>
        <taxon>Poaceae</taxon>
        <taxon>BOP clade</taxon>
        <taxon>Oryzoideae</taxon>
        <taxon>Oryzeae</taxon>
        <taxon>Oryzinae</taxon>
        <taxon>Oryza</taxon>
        <taxon>Oryza sativa</taxon>
    </lineage>
</organism>
<name>A0A0P0Y2C7_ORYSJ</name>
<feature type="compositionally biased region" description="Low complexity" evidence="1">
    <location>
        <begin position="45"/>
        <end position="54"/>
    </location>
</feature>
<dbReference type="InParanoid" id="A0A0P0Y2C7"/>
<reference evidence="2 3" key="2">
    <citation type="journal article" date="2013" name="Plant Cell Physiol.">
        <title>Rice Annotation Project Database (RAP-DB): an integrative and interactive database for rice genomics.</title>
        <authorList>
            <person name="Sakai H."/>
            <person name="Lee S.S."/>
            <person name="Tanaka T."/>
            <person name="Numa H."/>
            <person name="Kim J."/>
            <person name="Kawahara Y."/>
            <person name="Wakimoto H."/>
            <person name="Yang C.C."/>
            <person name="Iwamoto M."/>
            <person name="Abe T."/>
            <person name="Yamada Y."/>
            <person name="Muto A."/>
            <person name="Inokuchi H."/>
            <person name="Ikemura T."/>
            <person name="Matsumoto T."/>
            <person name="Sasaki T."/>
            <person name="Itoh T."/>
        </authorList>
    </citation>
    <scope>NUCLEOTIDE SEQUENCE [LARGE SCALE GENOMIC DNA]</scope>
    <source>
        <strain evidence="3">cv. Nipponbare</strain>
    </source>
</reference>
<evidence type="ECO:0000313" key="3">
    <source>
        <dbReference type="Proteomes" id="UP000059680"/>
    </source>
</evidence>
<evidence type="ECO:0000313" key="2">
    <source>
        <dbReference type="EMBL" id="BAT14052.1"/>
    </source>
</evidence>
<dbReference type="PaxDb" id="39947-A0A0P0Y2C7"/>
<dbReference type="AlphaFoldDB" id="A0A0P0Y2C7"/>
<sequence length="111" mass="11671">MRGGHPREETARDPPTIATVSHATGGLLDSAIAVRSHCRGFVRAAATASSRRSTPPSPSPARGVLPMSHWCGRRCRCLLPRSLPPPPPVGAAANLLFLPRASLLLPDPPCP</sequence>
<protein>
    <submittedName>
        <fullName evidence="2">Os11g0483301 protein</fullName>
    </submittedName>
</protein>
<accession>A0A0P0Y2C7</accession>
<feature type="compositionally biased region" description="Basic and acidic residues" evidence="1">
    <location>
        <begin position="1"/>
        <end position="12"/>
    </location>
</feature>
<feature type="region of interest" description="Disordered" evidence="1">
    <location>
        <begin position="1"/>
        <end position="21"/>
    </location>
</feature>
<proteinExistence type="predicted"/>